<dbReference type="EMBL" id="PXXU01000103">
    <property type="protein sequence ID" value="PSJ15916.1"/>
    <property type="molecule type" value="Genomic_DNA"/>
</dbReference>
<dbReference type="PRINTS" id="PR00344">
    <property type="entry name" value="BCTRLSENSOR"/>
</dbReference>
<evidence type="ECO:0000313" key="9">
    <source>
        <dbReference type="EMBL" id="PSJ15916.1"/>
    </source>
</evidence>
<reference evidence="9 10" key="1">
    <citation type="submission" date="2018-03" db="EMBL/GenBank/DDBJ databases">
        <title>Draft genome of Nitrosomonas supralitoralis APG5.</title>
        <authorList>
            <person name="Urakawa H."/>
            <person name="Lopez J.V."/>
        </authorList>
    </citation>
    <scope>NUCLEOTIDE SEQUENCE [LARGE SCALE GENOMIC DNA]</scope>
    <source>
        <strain evidence="9 10">APG5</strain>
    </source>
</reference>
<dbReference type="CDD" id="cd00130">
    <property type="entry name" value="PAS"/>
    <property type="match status" value="3"/>
</dbReference>
<proteinExistence type="predicted"/>
<dbReference type="InterPro" id="IPR004358">
    <property type="entry name" value="Sig_transdc_His_kin-like_C"/>
</dbReference>
<feature type="domain" description="PAS" evidence="7">
    <location>
        <begin position="55"/>
        <end position="93"/>
    </location>
</feature>
<dbReference type="SUPFAM" id="SSF55874">
    <property type="entry name" value="ATPase domain of HSP90 chaperone/DNA topoisomerase II/histidine kinase"/>
    <property type="match status" value="1"/>
</dbReference>
<dbReference type="Pfam" id="PF02518">
    <property type="entry name" value="HATPase_c"/>
    <property type="match status" value="1"/>
</dbReference>
<dbReference type="PROSITE" id="PS50112">
    <property type="entry name" value="PAS"/>
    <property type="match status" value="1"/>
</dbReference>
<comment type="caution">
    <text evidence="9">The sequence shown here is derived from an EMBL/GenBank/DDBJ whole genome shotgun (WGS) entry which is preliminary data.</text>
</comment>
<evidence type="ECO:0000256" key="4">
    <source>
        <dbReference type="ARBA" id="ARBA00022679"/>
    </source>
</evidence>
<dbReference type="InterPro" id="IPR035965">
    <property type="entry name" value="PAS-like_dom_sf"/>
</dbReference>
<dbReference type="PROSITE" id="PS50109">
    <property type="entry name" value="HIS_KIN"/>
    <property type="match status" value="1"/>
</dbReference>
<dbReference type="SMART" id="SM00387">
    <property type="entry name" value="HATPase_c"/>
    <property type="match status" value="1"/>
</dbReference>
<dbReference type="SMART" id="SM00091">
    <property type="entry name" value="PAS"/>
    <property type="match status" value="3"/>
</dbReference>
<feature type="domain" description="PAC" evidence="8">
    <location>
        <begin position="123"/>
        <end position="175"/>
    </location>
</feature>
<evidence type="ECO:0000256" key="3">
    <source>
        <dbReference type="ARBA" id="ARBA00022553"/>
    </source>
</evidence>
<keyword evidence="10" id="KW-1185">Reference proteome</keyword>
<sequence length="666" mass="76388">MNEIEELRARLDEAEETLRAIRHGEVDALLIETQSGQQIYTLQGLDAELNRFRGEILEKISEVVIVLDEAEYIIYVNGYTEQQYGISASKIIGCHISKLYRCHWHNPDDEKTKNEILATDGQWRGENTHIKNNGKSIYVESQITRLKANRSMQSGQLIVIRDITARKQAEQALNNSQIQLRLFIQQAPLSIAMFDREMKFLVASDHWKEEFGRDSDDLVGFNYYEVNKNIPEEWQQIHKRALAGEFVRNNEDMWIKEDGSRQWFRWMAYPWTDDNGEIGGIIISSENITARHVVKEELLTAQTRLSLILQEVKACYWDWNLSSGKIYASPEWDRQMEFEDGHSPGTWAEWVERVHPKDKEFVLSAKNDCLTGSKPNFEVQYRIEHQNGSYRHIHSRGVLILDQHGNPDRVLGINLDMTDYMRSRELKEQRDKIEKATQLYVASQTAAAIAHELNQPLTALTFYGFAAKKLLTTSHPDLLKLADIIDKCDNQIARAADVIRHLMFFLHKGEISYELVDVNKLIRHSLEYVRASNDFSTTVIQQNLANNLPLIRANALQIQKVIINLLINAMESMETYRKNRMLTISTCKSPEDSDVVLTSVKDSGKGVSDRSVLNKMFQAFYTTKSTGLGMGLAISRALIEAHGGKMWAEENDDVGICIYFTLPIAP</sequence>
<evidence type="ECO:0000259" key="7">
    <source>
        <dbReference type="PROSITE" id="PS50112"/>
    </source>
</evidence>
<dbReference type="InterPro" id="IPR000700">
    <property type="entry name" value="PAS-assoc_C"/>
</dbReference>
<feature type="domain" description="PAC" evidence="8">
    <location>
        <begin position="248"/>
        <end position="300"/>
    </location>
</feature>
<feature type="domain" description="PAC" evidence="8">
    <location>
        <begin position="377"/>
        <end position="429"/>
    </location>
</feature>
<dbReference type="Gene3D" id="3.30.450.20">
    <property type="entry name" value="PAS domain"/>
    <property type="match status" value="3"/>
</dbReference>
<dbReference type="InterPro" id="IPR005467">
    <property type="entry name" value="His_kinase_dom"/>
</dbReference>
<accession>A0A2P7NR04</accession>
<dbReference type="InterPro" id="IPR001610">
    <property type="entry name" value="PAC"/>
</dbReference>
<keyword evidence="3" id="KW-0597">Phosphoprotein</keyword>
<organism evidence="9 10">
    <name type="scientific">Nitrosomonas supralitoralis</name>
    <dbReference type="NCBI Taxonomy" id="2116706"/>
    <lineage>
        <taxon>Bacteria</taxon>
        <taxon>Pseudomonadati</taxon>
        <taxon>Pseudomonadota</taxon>
        <taxon>Betaproteobacteria</taxon>
        <taxon>Nitrosomonadales</taxon>
        <taxon>Nitrosomonadaceae</taxon>
        <taxon>Nitrosomonas</taxon>
    </lineage>
</organism>
<dbReference type="SUPFAM" id="SSF55785">
    <property type="entry name" value="PYP-like sensor domain (PAS domain)"/>
    <property type="match status" value="3"/>
</dbReference>
<feature type="domain" description="Histidine kinase" evidence="6">
    <location>
        <begin position="448"/>
        <end position="666"/>
    </location>
</feature>
<gene>
    <name evidence="9" type="ORF">C7H79_16375</name>
</gene>
<dbReference type="GO" id="GO:0000155">
    <property type="term" value="F:phosphorelay sensor kinase activity"/>
    <property type="evidence" value="ECO:0007669"/>
    <property type="project" value="InterPro"/>
</dbReference>
<dbReference type="PANTHER" id="PTHR43304">
    <property type="entry name" value="PHYTOCHROME-LIKE PROTEIN CPH1"/>
    <property type="match status" value="1"/>
</dbReference>
<dbReference type="RefSeq" id="WP_106708324.1">
    <property type="nucleotide sequence ID" value="NZ_PXXU01000103.1"/>
</dbReference>
<dbReference type="InterPro" id="IPR013656">
    <property type="entry name" value="PAS_4"/>
</dbReference>
<dbReference type="InterPro" id="IPR000014">
    <property type="entry name" value="PAS"/>
</dbReference>
<dbReference type="InterPro" id="IPR003661">
    <property type="entry name" value="HisK_dim/P_dom"/>
</dbReference>
<dbReference type="PANTHER" id="PTHR43304:SF1">
    <property type="entry name" value="PAC DOMAIN-CONTAINING PROTEIN"/>
    <property type="match status" value="1"/>
</dbReference>
<dbReference type="SUPFAM" id="SSF47384">
    <property type="entry name" value="Homodimeric domain of signal transducing histidine kinase"/>
    <property type="match status" value="1"/>
</dbReference>
<dbReference type="Pfam" id="PF08448">
    <property type="entry name" value="PAS_4"/>
    <property type="match status" value="1"/>
</dbReference>
<evidence type="ECO:0000256" key="2">
    <source>
        <dbReference type="ARBA" id="ARBA00012438"/>
    </source>
</evidence>
<keyword evidence="5" id="KW-0418">Kinase</keyword>
<dbReference type="OrthoDB" id="9785691at2"/>
<dbReference type="InterPro" id="IPR013655">
    <property type="entry name" value="PAS_fold_3"/>
</dbReference>
<dbReference type="InterPro" id="IPR052162">
    <property type="entry name" value="Sensor_kinase/Photoreceptor"/>
</dbReference>
<dbReference type="InterPro" id="IPR003594">
    <property type="entry name" value="HATPase_dom"/>
</dbReference>
<evidence type="ECO:0000313" key="10">
    <source>
        <dbReference type="Proteomes" id="UP000241912"/>
    </source>
</evidence>
<dbReference type="Proteomes" id="UP000241912">
    <property type="component" value="Unassembled WGS sequence"/>
</dbReference>
<dbReference type="NCBIfam" id="TIGR00229">
    <property type="entry name" value="sensory_box"/>
    <property type="match status" value="2"/>
</dbReference>
<dbReference type="AlphaFoldDB" id="A0A2P7NR04"/>
<comment type="catalytic activity">
    <reaction evidence="1">
        <text>ATP + protein L-histidine = ADP + protein N-phospho-L-histidine.</text>
        <dbReference type="EC" id="2.7.13.3"/>
    </reaction>
</comment>
<name>A0A2P7NR04_9PROT</name>
<dbReference type="InterPro" id="IPR036097">
    <property type="entry name" value="HisK_dim/P_sf"/>
</dbReference>
<dbReference type="SMART" id="SM00086">
    <property type="entry name" value="PAC"/>
    <property type="match status" value="3"/>
</dbReference>
<keyword evidence="4" id="KW-0808">Transferase</keyword>
<dbReference type="Pfam" id="PF13426">
    <property type="entry name" value="PAS_9"/>
    <property type="match status" value="1"/>
</dbReference>
<dbReference type="InterPro" id="IPR036890">
    <property type="entry name" value="HATPase_C_sf"/>
</dbReference>
<evidence type="ECO:0000256" key="5">
    <source>
        <dbReference type="ARBA" id="ARBA00022777"/>
    </source>
</evidence>
<dbReference type="Pfam" id="PF08447">
    <property type="entry name" value="PAS_3"/>
    <property type="match status" value="1"/>
</dbReference>
<evidence type="ECO:0000259" key="8">
    <source>
        <dbReference type="PROSITE" id="PS50113"/>
    </source>
</evidence>
<dbReference type="PROSITE" id="PS50113">
    <property type="entry name" value="PAC"/>
    <property type="match status" value="3"/>
</dbReference>
<dbReference type="Gene3D" id="3.30.565.10">
    <property type="entry name" value="Histidine kinase-like ATPase, C-terminal domain"/>
    <property type="match status" value="1"/>
</dbReference>
<protein>
    <recommendedName>
        <fullName evidence="2">histidine kinase</fullName>
        <ecNumber evidence="2">2.7.13.3</ecNumber>
    </recommendedName>
</protein>
<dbReference type="Gene3D" id="1.10.287.130">
    <property type="match status" value="1"/>
</dbReference>
<evidence type="ECO:0000256" key="1">
    <source>
        <dbReference type="ARBA" id="ARBA00000085"/>
    </source>
</evidence>
<dbReference type="CDD" id="cd00082">
    <property type="entry name" value="HisKA"/>
    <property type="match status" value="1"/>
</dbReference>
<dbReference type="EC" id="2.7.13.3" evidence="2"/>
<evidence type="ECO:0000259" key="6">
    <source>
        <dbReference type="PROSITE" id="PS50109"/>
    </source>
</evidence>